<dbReference type="EMBL" id="JADWYK010000001">
    <property type="protein sequence ID" value="MBG8552126.1"/>
    <property type="molecule type" value="Genomic_DNA"/>
</dbReference>
<feature type="transmembrane region" description="Helical" evidence="1">
    <location>
        <begin position="282"/>
        <end position="301"/>
    </location>
</feature>
<dbReference type="Gene3D" id="3.90.550.10">
    <property type="entry name" value="Spore Coat Polysaccharide Biosynthesis Protein SpsA, Chain A"/>
    <property type="match status" value="1"/>
</dbReference>
<comment type="caution">
    <text evidence="3">The sequence shown here is derived from an EMBL/GenBank/DDBJ whole genome shotgun (WGS) entry which is preliminary data.</text>
</comment>
<feature type="domain" description="Glycosyltransferase 2-like" evidence="2">
    <location>
        <begin position="23"/>
        <end position="210"/>
    </location>
</feature>
<keyword evidence="1" id="KW-0812">Transmembrane</keyword>
<feature type="transmembrane region" description="Helical" evidence="1">
    <location>
        <begin position="308"/>
        <end position="325"/>
    </location>
</feature>
<reference evidence="3 4" key="1">
    <citation type="submission" date="2020-11" db="EMBL/GenBank/DDBJ databases">
        <title>Hymenobacter sp.</title>
        <authorList>
            <person name="Kim M.K."/>
        </authorList>
    </citation>
    <scope>NUCLEOTIDE SEQUENCE [LARGE SCALE GENOMIC DNA]</scope>
    <source>
        <strain evidence="3 4">BT594</strain>
    </source>
</reference>
<dbReference type="CDD" id="cd04186">
    <property type="entry name" value="GT_2_like_c"/>
    <property type="match status" value="1"/>
</dbReference>
<keyword evidence="1" id="KW-1133">Transmembrane helix</keyword>
<accession>A0ABS0KWE7</accession>
<dbReference type="InterPro" id="IPR029044">
    <property type="entry name" value="Nucleotide-diphossugar_trans"/>
</dbReference>
<dbReference type="Pfam" id="PF00535">
    <property type="entry name" value="Glycos_transf_2"/>
    <property type="match status" value="1"/>
</dbReference>
<gene>
    <name evidence="3" type="ORF">I5L79_01130</name>
</gene>
<evidence type="ECO:0000313" key="4">
    <source>
        <dbReference type="Proteomes" id="UP000601099"/>
    </source>
</evidence>
<dbReference type="PANTHER" id="PTHR43179:SF7">
    <property type="entry name" value="RHAMNOSYLTRANSFERASE WBBL"/>
    <property type="match status" value="1"/>
</dbReference>
<evidence type="ECO:0000259" key="2">
    <source>
        <dbReference type="Pfam" id="PF00535"/>
    </source>
</evidence>
<sequence length="712" mass="79893">MPVALRNFRRSTHPPAVPSVKLSVVIVNYNVCYFLEQALLSVRRAVEKLGEPVEVFVVDNNSVDGSVAMVRARFPEVVLIENHDNPGFSKANNQAIRQARGQYVLLLNPDTVVEEDTFRLCCAFMDAHPRAGGLGVKMLDGQGRFLPESKRGLPTPWVAFYKIFGLAKLFPKSRRFGRYHLGFLDKDQTHEIEVLSGAFMLMRKAALDEVGLLDEDYFMYGEDIDLSYRLTRGGWLNYYFPGTRIIHYKGESTKRTSVNYVFVFYRAMVIFARKHFAPERAGTFSFLINLAIWLRAGAAVAQRLAAQAAPVLLDAGLIYGGMFFLKTYWERNHKYVPEPYPEKYMLVAVPAYVAVWLLSAFFSGAYDQPTRARRIVRGVFLGTLLISAVSNFLDAWRFSKALIVLGGVWAVAALVLRRLASNFLRYRTFSLTRQHQKNVGIVGSFEESQRVRQLLEHAAVPARIIGYIEPAKAGVPVRAARATPPYEPVGHPGAGRYTTTSAALLAETETLDAPADDLLGEVRQLADIIRIYELHELIFCGRDLTASQIIGLMVSVPQHPPVAYKILPQDSEYIIGSSGKDSPGDYYALDITLNLFRPQQVRNKRVLDFLTSLGFLLGSPLLVWWQPRKGGFLRNCLRVLSGSRTWVGLRYAAAPQRLARAILSPADAAQAAGPLTGATRRRLELLYAKDYETGTDLRLLLRCFRQLGREEE</sequence>
<dbReference type="PANTHER" id="PTHR43179">
    <property type="entry name" value="RHAMNOSYLTRANSFERASE WBBL"/>
    <property type="match status" value="1"/>
</dbReference>
<dbReference type="Proteomes" id="UP000601099">
    <property type="component" value="Unassembled WGS sequence"/>
</dbReference>
<name>A0ABS0KWE7_9BACT</name>
<feature type="transmembrane region" description="Helical" evidence="1">
    <location>
        <begin position="402"/>
        <end position="420"/>
    </location>
</feature>
<proteinExistence type="predicted"/>
<protein>
    <submittedName>
        <fullName evidence="3">Glycosyltransferase</fullName>
    </submittedName>
</protein>
<evidence type="ECO:0000256" key="1">
    <source>
        <dbReference type="SAM" id="Phobius"/>
    </source>
</evidence>
<feature type="transmembrane region" description="Helical" evidence="1">
    <location>
        <begin position="378"/>
        <end position="396"/>
    </location>
</feature>
<feature type="transmembrane region" description="Helical" evidence="1">
    <location>
        <begin position="606"/>
        <end position="625"/>
    </location>
</feature>
<dbReference type="SUPFAM" id="SSF53448">
    <property type="entry name" value="Nucleotide-diphospho-sugar transferases"/>
    <property type="match status" value="1"/>
</dbReference>
<keyword evidence="1" id="KW-0472">Membrane</keyword>
<keyword evidence="4" id="KW-1185">Reference proteome</keyword>
<organism evidence="3 4">
    <name type="scientific">Hymenobacter guriensis</name>
    <dbReference type="NCBI Taxonomy" id="2793065"/>
    <lineage>
        <taxon>Bacteria</taxon>
        <taxon>Pseudomonadati</taxon>
        <taxon>Bacteroidota</taxon>
        <taxon>Cytophagia</taxon>
        <taxon>Cytophagales</taxon>
        <taxon>Hymenobacteraceae</taxon>
        <taxon>Hymenobacter</taxon>
    </lineage>
</organism>
<feature type="transmembrane region" description="Helical" evidence="1">
    <location>
        <begin position="345"/>
        <end position="366"/>
    </location>
</feature>
<dbReference type="InterPro" id="IPR001173">
    <property type="entry name" value="Glyco_trans_2-like"/>
</dbReference>
<evidence type="ECO:0000313" key="3">
    <source>
        <dbReference type="EMBL" id="MBG8552126.1"/>
    </source>
</evidence>